<accession>A0A4Y7U021</accession>
<protein>
    <submittedName>
        <fullName evidence="1">Uncharacterized protein</fullName>
    </submittedName>
</protein>
<reference evidence="1 2" key="1">
    <citation type="journal article" date="2019" name="Nat. Ecol. Evol.">
        <title>Megaphylogeny resolves global patterns of mushroom evolution.</title>
        <authorList>
            <person name="Varga T."/>
            <person name="Krizsan K."/>
            <person name="Foldi C."/>
            <person name="Dima B."/>
            <person name="Sanchez-Garcia M."/>
            <person name="Sanchez-Ramirez S."/>
            <person name="Szollosi G.J."/>
            <person name="Szarkandi J.G."/>
            <person name="Papp V."/>
            <person name="Albert L."/>
            <person name="Andreopoulos W."/>
            <person name="Angelini C."/>
            <person name="Antonin V."/>
            <person name="Barry K.W."/>
            <person name="Bougher N.L."/>
            <person name="Buchanan P."/>
            <person name="Buyck B."/>
            <person name="Bense V."/>
            <person name="Catcheside P."/>
            <person name="Chovatia M."/>
            <person name="Cooper J."/>
            <person name="Damon W."/>
            <person name="Desjardin D."/>
            <person name="Finy P."/>
            <person name="Geml J."/>
            <person name="Haridas S."/>
            <person name="Hughes K."/>
            <person name="Justo A."/>
            <person name="Karasinski D."/>
            <person name="Kautmanova I."/>
            <person name="Kiss B."/>
            <person name="Kocsube S."/>
            <person name="Kotiranta H."/>
            <person name="LaButti K.M."/>
            <person name="Lechner B.E."/>
            <person name="Liimatainen K."/>
            <person name="Lipzen A."/>
            <person name="Lukacs Z."/>
            <person name="Mihaltcheva S."/>
            <person name="Morgado L.N."/>
            <person name="Niskanen T."/>
            <person name="Noordeloos M.E."/>
            <person name="Ohm R.A."/>
            <person name="Ortiz-Santana B."/>
            <person name="Ovrebo C."/>
            <person name="Racz N."/>
            <person name="Riley R."/>
            <person name="Savchenko A."/>
            <person name="Shiryaev A."/>
            <person name="Soop K."/>
            <person name="Spirin V."/>
            <person name="Szebenyi C."/>
            <person name="Tomsovsky M."/>
            <person name="Tulloss R.E."/>
            <person name="Uehling J."/>
            <person name="Grigoriev I.V."/>
            <person name="Vagvolgyi C."/>
            <person name="Papp T."/>
            <person name="Martin F.M."/>
            <person name="Miettinen O."/>
            <person name="Hibbett D.S."/>
            <person name="Nagy L.G."/>
        </authorList>
    </citation>
    <scope>NUCLEOTIDE SEQUENCE [LARGE SCALE GENOMIC DNA]</scope>
    <source>
        <strain evidence="1 2">FP101781</strain>
    </source>
</reference>
<dbReference type="Proteomes" id="UP000298030">
    <property type="component" value="Unassembled WGS sequence"/>
</dbReference>
<keyword evidence="2" id="KW-1185">Reference proteome</keyword>
<name>A0A4Y7U021_COPMI</name>
<evidence type="ECO:0000313" key="1">
    <source>
        <dbReference type="EMBL" id="TEB39408.1"/>
    </source>
</evidence>
<proteinExistence type="predicted"/>
<dbReference type="EMBL" id="QPFP01000001">
    <property type="protein sequence ID" value="TEB39408.1"/>
    <property type="molecule type" value="Genomic_DNA"/>
</dbReference>
<comment type="caution">
    <text evidence="1">The sequence shown here is derived from an EMBL/GenBank/DDBJ whole genome shotgun (WGS) entry which is preliminary data.</text>
</comment>
<evidence type="ECO:0000313" key="2">
    <source>
        <dbReference type="Proteomes" id="UP000298030"/>
    </source>
</evidence>
<sequence length="110" mass="12685">MRVEGTWRQGSQLRCRRLPFSQNYCYHRHDCGMVCRLCRKPDGNAEGTWKPQKDGVGHRRVQTFNLVTNILKVLSRVISQIVFCANLKLESFVHESPPHDPLSGSRSTFL</sequence>
<organism evidence="1 2">
    <name type="scientific">Coprinellus micaceus</name>
    <name type="common">Glistening ink-cap mushroom</name>
    <name type="synonym">Coprinus micaceus</name>
    <dbReference type="NCBI Taxonomy" id="71717"/>
    <lineage>
        <taxon>Eukaryota</taxon>
        <taxon>Fungi</taxon>
        <taxon>Dikarya</taxon>
        <taxon>Basidiomycota</taxon>
        <taxon>Agaricomycotina</taxon>
        <taxon>Agaricomycetes</taxon>
        <taxon>Agaricomycetidae</taxon>
        <taxon>Agaricales</taxon>
        <taxon>Agaricineae</taxon>
        <taxon>Psathyrellaceae</taxon>
        <taxon>Coprinellus</taxon>
    </lineage>
</organism>
<dbReference type="AlphaFoldDB" id="A0A4Y7U021"/>
<gene>
    <name evidence="1" type="ORF">FA13DRAFT_1723597</name>
</gene>